<evidence type="ECO:0000313" key="4">
    <source>
        <dbReference type="Proteomes" id="UP001056336"/>
    </source>
</evidence>
<feature type="domain" description="Thioredoxin" evidence="2">
    <location>
        <begin position="1"/>
        <end position="138"/>
    </location>
</feature>
<dbReference type="Gene3D" id="3.40.30.10">
    <property type="entry name" value="Glutaredoxin"/>
    <property type="match status" value="1"/>
</dbReference>
<dbReference type="PROSITE" id="PS51352">
    <property type="entry name" value="THIOREDOXIN_2"/>
    <property type="match status" value="1"/>
</dbReference>
<reference evidence="3" key="1">
    <citation type="journal article" date="2018" name="Int. J. Syst. Evol. Microbiol.">
        <title>Jatrophihabitans telluris sp. nov., isolated from sediment soil of lava forest wetlands and the emended description of the genus Jatrophihabitans.</title>
        <authorList>
            <person name="Lee K.C."/>
            <person name="Suh M.K."/>
            <person name="Eom M.K."/>
            <person name="Kim K.K."/>
            <person name="Kim J.S."/>
            <person name="Kim D.S."/>
            <person name="Ko S.H."/>
            <person name="Shin Y.K."/>
            <person name="Lee J.S."/>
        </authorList>
    </citation>
    <scope>NUCLEOTIDE SEQUENCE</scope>
    <source>
        <strain evidence="3">N237</strain>
    </source>
</reference>
<dbReference type="InterPro" id="IPR012336">
    <property type="entry name" value="Thioredoxin-like_fold"/>
</dbReference>
<dbReference type="SUPFAM" id="SSF52833">
    <property type="entry name" value="Thioredoxin-like"/>
    <property type="match status" value="1"/>
</dbReference>
<evidence type="ECO:0000313" key="3">
    <source>
        <dbReference type="EMBL" id="UQX88849.1"/>
    </source>
</evidence>
<feature type="region of interest" description="Disordered" evidence="1">
    <location>
        <begin position="175"/>
        <end position="194"/>
    </location>
</feature>
<dbReference type="EMBL" id="CP097332">
    <property type="protein sequence ID" value="UQX88849.1"/>
    <property type="molecule type" value="Genomic_DNA"/>
</dbReference>
<reference evidence="3" key="2">
    <citation type="submission" date="2022-05" db="EMBL/GenBank/DDBJ databases">
        <authorList>
            <person name="Kim J.-S."/>
            <person name="Lee K."/>
            <person name="Suh M."/>
            <person name="Eom M."/>
            <person name="Kim J.-S."/>
            <person name="Kim D.-S."/>
            <person name="Ko S.-H."/>
            <person name="Shin Y."/>
            <person name="Lee J.-S."/>
        </authorList>
    </citation>
    <scope>NUCLEOTIDE SEQUENCE</scope>
    <source>
        <strain evidence="3">N237</strain>
    </source>
</reference>
<keyword evidence="4" id="KW-1185">Reference proteome</keyword>
<name>A0ABY4QZ42_9ACTN</name>
<dbReference type="PANTHER" id="PTHR35272">
    <property type="entry name" value="THIOL:DISULFIDE INTERCHANGE PROTEIN DSBC-RELATED"/>
    <property type="match status" value="1"/>
</dbReference>
<dbReference type="InterPro" id="IPR051470">
    <property type="entry name" value="Thiol:disulfide_interchange"/>
</dbReference>
<dbReference type="RefSeq" id="WP_249772646.1">
    <property type="nucleotide sequence ID" value="NZ_CP097332.1"/>
</dbReference>
<dbReference type="InterPro" id="IPR013766">
    <property type="entry name" value="Thioredoxin_domain"/>
</dbReference>
<protein>
    <submittedName>
        <fullName evidence="3">DsbA family protein</fullName>
    </submittedName>
</protein>
<gene>
    <name evidence="3" type="ORF">M6D93_02330</name>
</gene>
<evidence type="ECO:0000256" key="1">
    <source>
        <dbReference type="SAM" id="MobiDB-lite"/>
    </source>
</evidence>
<proteinExistence type="predicted"/>
<organism evidence="3 4">
    <name type="scientific">Jatrophihabitans telluris</name>
    <dbReference type="NCBI Taxonomy" id="2038343"/>
    <lineage>
        <taxon>Bacteria</taxon>
        <taxon>Bacillati</taxon>
        <taxon>Actinomycetota</taxon>
        <taxon>Actinomycetes</taxon>
        <taxon>Jatrophihabitantales</taxon>
        <taxon>Jatrophihabitantaceae</taxon>
        <taxon>Jatrophihabitans</taxon>
    </lineage>
</organism>
<dbReference type="InterPro" id="IPR036249">
    <property type="entry name" value="Thioredoxin-like_sf"/>
</dbReference>
<dbReference type="Proteomes" id="UP001056336">
    <property type="component" value="Chromosome"/>
</dbReference>
<sequence length="194" mass="20739">MSAMNPPAAEVLHVYGSPDAPLCIVEFGDYECPYCAGVAPVLQELVDSSDGRIRLIFRNFPLFEVHPHALTAALAAESVNASAGAEAFWRMHHKLFQHQARLTDADLRLYASSVGGDPDQAVGDTAQQFAPIVQADYAAGLQAGVSATPTLFIDGTAYEGRLDLNSLRRASGLLAGADSGTGRAESGRRPWQRR</sequence>
<accession>A0ABY4QZ42</accession>
<evidence type="ECO:0000259" key="2">
    <source>
        <dbReference type="PROSITE" id="PS51352"/>
    </source>
</evidence>
<dbReference type="Pfam" id="PF13462">
    <property type="entry name" value="Thioredoxin_4"/>
    <property type="match status" value="1"/>
</dbReference>
<dbReference type="PANTHER" id="PTHR35272:SF3">
    <property type="entry name" value="THIOL:DISULFIDE INTERCHANGE PROTEIN DSBC"/>
    <property type="match status" value="1"/>
</dbReference>